<evidence type="ECO:0000313" key="5">
    <source>
        <dbReference type="EMBL" id="SDE76555.1"/>
    </source>
</evidence>
<feature type="region of interest" description="Disordered" evidence="3">
    <location>
        <begin position="152"/>
        <end position="171"/>
    </location>
</feature>
<dbReference type="InterPro" id="IPR040853">
    <property type="entry name" value="RapA2_cadherin-like"/>
</dbReference>
<keyword evidence="1" id="KW-0479">Metal-binding</keyword>
<name>A0A1G7FLL3_9FLAO</name>
<proteinExistence type="predicted"/>
<feature type="compositionally biased region" description="Polar residues" evidence="3">
    <location>
        <begin position="92"/>
        <end position="105"/>
    </location>
</feature>
<dbReference type="InterPro" id="IPR011050">
    <property type="entry name" value="Pectin_lyase_fold/virulence"/>
</dbReference>
<dbReference type="Pfam" id="PF17803">
    <property type="entry name" value="Cadherin_4"/>
    <property type="match status" value="1"/>
</dbReference>
<accession>A0A1G7FLL3</accession>
<feature type="region of interest" description="Disordered" evidence="3">
    <location>
        <begin position="123"/>
        <end position="142"/>
    </location>
</feature>
<feature type="region of interest" description="Disordered" evidence="3">
    <location>
        <begin position="88"/>
        <end position="117"/>
    </location>
</feature>
<dbReference type="EMBL" id="FNAO01000007">
    <property type="protein sequence ID" value="SDE76555.1"/>
    <property type="molecule type" value="Genomic_DNA"/>
</dbReference>
<evidence type="ECO:0000313" key="6">
    <source>
        <dbReference type="Proteomes" id="UP000199109"/>
    </source>
</evidence>
<evidence type="ECO:0000256" key="3">
    <source>
        <dbReference type="SAM" id="MobiDB-lite"/>
    </source>
</evidence>
<reference evidence="5 6" key="1">
    <citation type="submission" date="2016-10" db="EMBL/GenBank/DDBJ databases">
        <authorList>
            <person name="de Groot N.N."/>
        </authorList>
    </citation>
    <scope>NUCLEOTIDE SEQUENCE [LARGE SCALE GENOMIC DNA]</scope>
    <source>
        <strain evidence="5 6">DSM 23421</strain>
    </source>
</reference>
<evidence type="ECO:0000256" key="1">
    <source>
        <dbReference type="ARBA" id="ARBA00022723"/>
    </source>
</evidence>
<keyword evidence="2" id="KW-0325">Glycoprotein</keyword>
<sequence length="629" mass="69061">MILVFILVSLFSCSKDTDLLADYIVSDFREARFIGNLAIGDNFVVAPQKSIVLDVLANDTFVNPDKVKIVETSQPTKGTVVINEDKTLTYYPDSSDTPETQNNTGGDLEDSQFTPAEYGNGEENIIAEQSDTPQETPVKEDTIKNPNVGIKETEQTPQQQEIQQQAQQDQPKETITDEFTYTVETTDEDNKKTTQEAVVTVTTDLGSLKAFPSAEGYGKNASGGRGGFVYHVTNLADSGPGSLRNGVEKIKGTRTIVFEVSGYITLTKPLKIRRGYGNLTIAGQTAPEDGIALKGSSFWIHDSNVIIRYLRIRPGKAWLPAGTGASTSENYEPDDAVKIRAWSGSTIRNIVLDHCSISWGRDGLLDIAGSASGFLEDITIQNNIIAENVDKGYGTLVDNNVSHVTFFKNLYAHNKERNILYKNQTFYVEFVNNIIYGFDRGTVLFYNTKSDIIGNVYLTSNTSKRALETIRLGTWDEPKSGTRLYQYDNTEDGGAITISSNGNSDVIPHLRSSAICNSDLTPMPNSKVMNTVLSKVGASLFRDEADNRIINDVINGTGSRITHENQVGGFPILTSVTRPYNYDSDNDGMADNWEITNNLDPNNPNDGNADANGDGYTNLESFLYSLTKS</sequence>
<dbReference type="Proteomes" id="UP000199109">
    <property type="component" value="Unassembled WGS sequence"/>
</dbReference>
<dbReference type="AlphaFoldDB" id="A0A1G7FLL3"/>
<organism evidence="5 6">
    <name type="scientific">Pricia antarctica</name>
    <dbReference type="NCBI Taxonomy" id="641691"/>
    <lineage>
        <taxon>Bacteria</taxon>
        <taxon>Pseudomonadati</taxon>
        <taxon>Bacteroidota</taxon>
        <taxon>Flavobacteriia</taxon>
        <taxon>Flavobacteriales</taxon>
        <taxon>Flavobacteriaceae</taxon>
        <taxon>Pricia</taxon>
    </lineage>
</organism>
<dbReference type="STRING" id="641691.SAMN05421636_107172"/>
<protein>
    <recommendedName>
        <fullName evidence="4">RapA2 cadherin-like domain-containing protein</fullName>
    </recommendedName>
</protein>
<feature type="compositionally biased region" description="Low complexity" evidence="3">
    <location>
        <begin position="155"/>
        <end position="169"/>
    </location>
</feature>
<dbReference type="SUPFAM" id="SSF51126">
    <property type="entry name" value="Pectin lyase-like"/>
    <property type="match status" value="1"/>
</dbReference>
<evidence type="ECO:0000259" key="4">
    <source>
        <dbReference type="Pfam" id="PF17803"/>
    </source>
</evidence>
<evidence type="ECO:0000256" key="2">
    <source>
        <dbReference type="ARBA" id="ARBA00023180"/>
    </source>
</evidence>
<keyword evidence="6" id="KW-1185">Reference proteome</keyword>
<gene>
    <name evidence="5" type="ORF">SAMN05421636_107172</name>
</gene>
<dbReference type="PANTHER" id="PTHR42970:SF1">
    <property type="entry name" value="PECTATE LYASE C-RELATED"/>
    <property type="match status" value="1"/>
</dbReference>
<dbReference type="PANTHER" id="PTHR42970">
    <property type="entry name" value="PECTATE LYASE C-RELATED"/>
    <property type="match status" value="1"/>
</dbReference>
<feature type="domain" description="RapA2 cadherin-like" evidence="4">
    <location>
        <begin position="38"/>
        <end position="90"/>
    </location>
</feature>
<dbReference type="Gene3D" id="2.160.20.10">
    <property type="entry name" value="Single-stranded right-handed beta-helix, Pectin lyase-like"/>
    <property type="match status" value="1"/>
</dbReference>
<dbReference type="GO" id="GO:0046872">
    <property type="term" value="F:metal ion binding"/>
    <property type="evidence" value="ECO:0007669"/>
    <property type="project" value="UniProtKB-KW"/>
</dbReference>
<dbReference type="InterPro" id="IPR012334">
    <property type="entry name" value="Pectin_lyas_fold"/>
</dbReference>
<dbReference type="InterPro" id="IPR052063">
    <property type="entry name" value="Polysaccharide_Lyase_1"/>
</dbReference>